<dbReference type="Pfam" id="PF13271">
    <property type="entry name" value="DUF4062"/>
    <property type="match status" value="1"/>
</dbReference>
<dbReference type="Proteomes" id="UP000636110">
    <property type="component" value="Unassembled WGS sequence"/>
</dbReference>
<dbReference type="InterPro" id="IPR025139">
    <property type="entry name" value="DUF4062"/>
</dbReference>
<evidence type="ECO:0000313" key="3">
    <source>
        <dbReference type="Proteomes" id="UP000636110"/>
    </source>
</evidence>
<name>A0ABR6F2E3_9SPHI</name>
<gene>
    <name evidence="2" type="ORF">GM920_22575</name>
</gene>
<dbReference type="EMBL" id="WNXC01000011">
    <property type="protein sequence ID" value="MBB2151699.1"/>
    <property type="molecule type" value="Genomic_DNA"/>
</dbReference>
<sequence length="402" mass="47206">MATPRIFVSSTCYDLQEIRSQLRNFIREFGYEPALSEFDDIFYNYDKHVQDSCLEEIPKCQLFILVIGDNYGSLYHRDTQNNKTPDSVTLAEFRRALEQDVCKHIFVNKFVDYDYKNYKRALEKEIIKYFKEHDVADDEVRDVRLAQKEQFDTKYHFPRESYKFVFYFLDVIYNLAEGTAVSSFESFNDIKENLKKQWAGLIYEALTRKGNKESIINSLEEKIINIDKNLHKLLQSKTSENGASLTFDISNLKRSNDIQELDELKDQVHGSLWNICNFESDDNWGNSHYDKRIAFSRKLDNIEVRTWLDGLKSIMQSYKWSNSINAENLFEGLPLKHYDKYNSDINYKLILELYSIYGSLREEEDKASFVSTVCQELNKCYDGDSADAVNIQAPGEEDELPF</sequence>
<dbReference type="RefSeq" id="WP_182961668.1">
    <property type="nucleotide sequence ID" value="NZ_WNXC01000011.1"/>
</dbReference>
<proteinExistence type="predicted"/>
<accession>A0ABR6F2E3</accession>
<keyword evidence="3" id="KW-1185">Reference proteome</keyword>
<feature type="domain" description="DUF4062" evidence="1">
    <location>
        <begin position="5"/>
        <end position="96"/>
    </location>
</feature>
<reference evidence="2 3" key="1">
    <citation type="submission" date="2019-11" db="EMBL/GenBank/DDBJ databases">
        <title>Description of Pedobacter sp. LMG 31462T.</title>
        <authorList>
            <person name="Carlier A."/>
            <person name="Qi S."/>
            <person name="Vandamme P."/>
        </authorList>
    </citation>
    <scope>NUCLEOTIDE SEQUENCE [LARGE SCALE GENOMIC DNA]</scope>
    <source>
        <strain evidence="2 3">LMG 31462</strain>
    </source>
</reference>
<evidence type="ECO:0000313" key="2">
    <source>
        <dbReference type="EMBL" id="MBB2151699.1"/>
    </source>
</evidence>
<evidence type="ECO:0000259" key="1">
    <source>
        <dbReference type="Pfam" id="PF13271"/>
    </source>
</evidence>
<protein>
    <submittedName>
        <fullName evidence="2">DUF4062 domain-containing protein</fullName>
    </submittedName>
</protein>
<organism evidence="2 3">
    <name type="scientific">Pedobacter gandavensis</name>
    <dbReference type="NCBI Taxonomy" id="2679963"/>
    <lineage>
        <taxon>Bacteria</taxon>
        <taxon>Pseudomonadati</taxon>
        <taxon>Bacteroidota</taxon>
        <taxon>Sphingobacteriia</taxon>
        <taxon>Sphingobacteriales</taxon>
        <taxon>Sphingobacteriaceae</taxon>
        <taxon>Pedobacter</taxon>
    </lineage>
</organism>
<comment type="caution">
    <text evidence="2">The sequence shown here is derived from an EMBL/GenBank/DDBJ whole genome shotgun (WGS) entry which is preliminary data.</text>
</comment>